<proteinExistence type="predicted"/>
<evidence type="ECO:0000313" key="2">
    <source>
        <dbReference type="Proteomes" id="UP000325313"/>
    </source>
</evidence>
<comment type="caution">
    <text evidence="1">The sequence shown here is derived from an EMBL/GenBank/DDBJ whole genome shotgun (WGS) entry which is preliminary data.</text>
</comment>
<dbReference type="Proteomes" id="UP000325313">
    <property type="component" value="Unassembled WGS sequence"/>
</dbReference>
<protein>
    <submittedName>
        <fullName evidence="1">Uncharacterized protein</fullName>
    </submittedName>
</protein>
<gene>
    <name evidence="1" type="ORF">PGTUg99_004375</name>
</gene>
<evidence type="ECO:0000313" key="1">
    <source>
        <dbReference type="EMBL" id="KAA1127643.1"/>
    </source>
</evidence>
<organism evidence="1 2">
    <name type="scientific">Puccinia graminis f. sp. tritici</name>
    <dbReference type="NCBI Taxonomy" id="56615"/>
    <lineage>
        <taxon>Eukaryota</taxon>
        <taxon>Fungi</taxon>
        <taxon>Dikarya</taxon>
        <taxon>Basidiomycota</taxon>
        <taxon>Pucciniomycotina</taxon>
        <taxon>Pucciniomycetes</taxon>
        <taxon>Pucciniales</taxon>
        <taxon>Pucciniaceae</taxon>
        <taxon>Puccinia</taxon>
    </lineage>
</organism>
<reference evidence="1 2" key="1">
    <citation type="submission" date="2019-05" db="EMBL/GenBank/DDBJ databases">
        <title>Emergence of the Ug99 lineage of the wheat stem rust pathogen through somatic hybridization.</title>
        <authorList>
            <person name="Li F."/>
            <person name="Upadhyaya N.M."/>
            <person name="Sperschneider J."/>
            <person name="Matny O."/>
            <person name="Nguyen-Phuc H."/>
            <person name="Mago R."/>
            <person name="Raley C."/>
            <person name="Miller M.E."/>
            <person name="Silverstein K.A.T."/>
            <person name="Henningsen E."/>
            <person name="Hirsch C.D."/>
            <person name="Visser B."/>
            <person name="Pretorius Z.A."/>
            <person name="Steffenson B.J."/>
            <person name="Schwessinger B."/>
            <person name="Dodds P.N."/>
            <person name="Figueroa M."/>
        </authorList>
    </citation>
    <scope>NUCLEOTIDE SEQUENCE [LARGE SCALE GENOMIC DNA]</scope>
    <source>
        <strain evidence="1 2">Ug99</strain>
    </source>
</reference>
<dbReference type="AlphaFoldDB" id="A0A5B0RS15"/>
<accession>A0A5B0RS15</accession>
<name>A0A5B0RS15_PUCGR</name>
<sequence length="146" mass="17271">MIQYQCRPRKFPSKSLRRWLKISACIPQQFPQNNWKAPSHPLISQMPVAPKEPEKVSDTIKRARVRPYRHNMKKAAQKRWYFSQTCWISSVDESLAYTPSLLHKRICIHPLKDNDKQWSKKVWGVLEKTPSGDPTSSKSFTHRWKL</sequence>
<dbReference type="EMBL" id="VDEP01000157">
    <property type="protein sequence ID" value="KAA1127643.1"/>
    <property type="molecule type" value="Genomic_DNA"/>
</dbReference>